<accession>A0A1A9W7Z5</accession>
<protein>
    <submittedName>
        <fullName evidence="1">Uncharacterized protein</fullName>
    </submittedName>
</protein>
<sequence>MIVVLAYSRTMELTCHVRKAIAAISKKDYCDIKSFPDSPAWLFTSFSSNCKSSNHEMESQLKRRYYLRYTRKYCLPENRREN</sequence>
<dbReference type="EnsemblMetazoa" id="GBRI009539-RA">
    <property type="protein sequence ID" value="GBRI009539-PA"/>
    <property type="gene ID" value="GBRI009539"/>
</dbReference>
<organism evidence="1 2">
    <name type="scientific">Glossina brevipalpis</name>
    <dbReference type="NCBI Taxonomy" id="37001"/>
    <lineage>
        <taxon>Eukaryota</taxon>
        <taxon>Metazoa</taxon>
        <taxon>Ecdysozoa</taxon>
        <taxon>Arthropoda</taxon>
        <taxon>Hexapoda</taxon>
        <taxon>Insecta</taxon>
        <taxon>Pterygota</taxon>
        <taxon>Neoptera</taxon>
        <taxon>Endopterygota</taxon>
        <taxon>Diptera</taxon>
        <taxon>Brachycera</taxon>
        <taxon>Muscomorpha</taxon>
        <taxon>Hippoboscoidea</taxon>
        <taxon>Glossinidae</taxon>
        <taxon>Glossina</taxon>
    </lineage>
</organism>
<keyword evidence="2" id="KW-1185">Reference proteome</keyword>
<reference evidence="2" key="1">
    <citation type="submission" date="2014-03" db="EMBL/GenBank/DDBJ databases">
        <authorList>
            <person name="Aksoy S."/>
            <person name="Warren W."/>
            <person name="Wilson R.K."/>
        </authorList>
    </citation>
    <scope>NUCLEOTIDE SEQUENCE [LARGE SCALE GENOMIC DNA]</scope>
    <source>
        <strain evidence="2">IAEA</strain>
    </source>
</reference>
<name>A0A1A9W7Z5_9MUSC</name>
<dbReference type="VEuPathDB" id="VectorBase:GBRI009539"/>
<dbReference type="AlphaFoldDB" id="A0A1A9W7Z5"/>
<evidence type="ECO:0000313" key="1">
    <source>
        <dbReference type="EnsemblMetazoa" id="GBRI009539-PA"/>
    </source>
</evidence>
<dbReference type="Proteomes" id="UP000091820">
    <property type="component" value="Unassembled WGS sequence"/>
</dbReference>
<evidence type="ECO:0000313" key="2">
    <source>
        <dbReference type="Proteomes" id="UP000091820"/>
    </source>
</evidence>
<reference evidence="1" key="2">
    <citation type="submission" date="2020-05" db="UniProtKB">
        <authorList>
            <consortium name="EnsemblMetazoa"/>
        </authorList>
    </citation>
    <scope>IDENTIFICATION</scope>
    <source>
        <strain evidence="1">IAEA</strain>
    </source>
</reference>
<proteinExistence type="predicted"/>